<accession>A0ACC2FA81</accession>
<evidence type="ECO:0000313" key="1">
    <source>
        <dbReference type="EMBL" id="KAJ7988282.1"/>
    </source>
</evidence>
<name>A0ACC2FA81_DALPE</name>
<sequence length="580" mass="64658">MPPYSPIFNSISRRRKPALGTLYLLTSIVVLESMIPLKRRKVISSVTRNSSNDSNKFPGVVVFLLERKMGASRRAFLSCLGRGKGFNIEDSFSQSTTHLVSENNSWKEVRTWLDSQTEAQGREGGCRTTGPGSVHLLDIMWYTESMQVGRPVDILDRHKLQLCSVEREDPDAELAVVSLPSYACQRHTPLQHHNKGLIGALSILAENAELSENEGRGVAFRRAAALLKSLPQEIGRAGQLRGLPCLGDHSLRVIKEVLEDGGCREVEATKESEQFKAMKALTGIFGVGPKTADRWFREGIHTPSDLQRSGHTLNRAQQAGLQHYDDLNLPVTKAEADAICLIVERAVGEVLPGAEITLIGGFRRGKQTGHDVDFLITHPEEGREEGLMVKVVSWLEAQGLLLYQKTTRNSYLEGKDGPARPPSNMDRFERCFSIFRLSAEQLRRTTHSTTDPSSRVNTDLHTVPPQSALRRSDSSAQMDGQVRVESSVWSQGSGSRSWRAVRLDLVVSPYSQFAFALLGWTGSKLFERELRRWAVHERAMTLSSHTLYDSRQKLYLRAGSEQEIFALLGLEYIPPCGRNA</sequence>
<evidence type="ECO:0000313" key="2">
    <source>
        <dbReference type="Proteomes" id="UP001157502"/>
    </source>
</evidence>
<dbReference type="Proteomes" id="UP001157502">
    <property type="component" value="Chromosome 31"/>
</dbReference>
<protein>
    <submittedName>
        <fullName evidence="1">Uncharacterized protein</fullName>
    </submittedName>
</protein>
<dbReference type="EMBL" id="CM055758">
    <property type="protein sequence ID" value="KAJ7988282.1"/>
    <property type="molecule type" value="Genomic_DNA"/>
</dbReference>
<proteinExistence type="predicted"/>
<gene>
    <name evidence="1" type="ORF">DPEC_G00321960</name>
</gene>
<reference evidence="1" key="1">
    <citation type="submission" date="2021-05" db="EMBL/GenBank/DDBJ databases">
        <authorList>
            <person name="Pan Q."/>
            <person name="Jouanno E."/>
            <person name="Zahm M."/>
            <person name="Klopp C."/>
            <person name="Cabau C."/>
            <person name="Louis A."/>
            <person name="Berthelot C."/>
            <person name="Parey E."/>
            <person name="Roest Crollius H."/>
            <person name="Montfort J."/>
            <person name="Robinson-Rechavi M."/>
            <person name="Bouchez O."/>
            <person name="Lampietro C."/>
            <person name="Lopez Roques C."/>
            <person name="Donnadieu C."/>
            <person name="Postlethwait J."/>
            <person name="Bobe J."/>
            <person name="Dillon D."/>
            <person name="Chandos A."/>
            <person name="von Hippel F."/>
            <person name="Guiguen Y."/>
        </authorList>
    </citation>
    <scope>NUCLEOTIDE SEQUENCE</scope>
    <source>
        <strain evidence="1">YG-Jan2019</strain>
    </source>
</reference>
<comment type="caution">
    <text evidence="1">The sequence shown here is derived from an EMBL/GenBank/DDBJ whole genome shotgun (WGS) entry which is preliminary data.</text>
</comment>
<keyword evidence="2" id="KW-1185">Reference proteome</keyword>
<organism evidence="1 2">
    <name type="scientific">Dallia pectoralis</name>
    <name type="common">Alaska blackfish</name>
    <dbReference type="NCBI Taxonomy" id="75939"/>
    <lineage>
        <taxon>Eukaryota</taxon>
        <taxon>Metazoa</taxon>
        <taxon>Chordata</taxon>
        <taxon>Craniata</taxon>
        <taxon>Vertebrata</taxon>
        <taxon>Euteleostomi</taxon>
        <taxon>Actinopterygii</taxon>
        <taxon>Neopterygii</taxon>
        <taxon>Teleostei</taxon>
        <taxon>Protacanthopterygii</taxon>
        <taxon>Esociformes</taxon>
        <taxon>Umbridae</taxon>
        <taxon>Dallia</taxon>
    </lineage>
</organism>